<organism evidence="9 10">
    <name type="scientific">Microbacterium paraoxydans</name>
    <dbReference type="NCBI Taxonomy" id="199592"/>
    <lineage>
        <taxon>Bacteria</taxon>
        <taxon>Bacillati</taxon>
        <taxon>Actinomycetota</taxon>
        <taxon>Actinomycetes</taxon>
        <taxon>Micrococcales</taxon>
        <taxon>Microbacteriaceae</taxon>
        <taxon>Microbacterium</taxon>
    </lineage>
</organism>
<feature type="domain" description="ABC transmembrane type-1" evidence="8">
    <location>
        <begin position="97"/>
        <end position="288"/>
    </location>
</feature>
<evidence type="ECO:0000259" key="8">
    <source>
        <dbReference type="PROSITE" id="PS50928"/>
    </source>
</evidence>
<accession>A0ABS5IM89</accession>
<dbReference type="RefSeq" id="WP_211542626.1">
    <property type="nucleotide sequence ID" value="NZ_JAGTUK010000002.1"/>
</dbReference>
<evidence type="ECO:0000256" key="6">
    <source>
        <dbReference type="ARBA" id="ARBA00023136"/>
    </source>
</evidence>
<feature type="transmembrane region" description="Helical" evidence="7">
    <location>
        <begin position="268"/>
        <end position="291"/>
    </location>
</feature>
<feature type="transmembrane region" description="Helical" evidence="7">
    <location>
        <begin position="162"/>
        <end position="179"/>
    </location>
</feature>
<sequence>MTEIDMRPRTSAVALRNRKEASPGAAARRRFRRNALAVGGVAVIAVVLIAVIAAPWLTPYTPEQIDLGAVRRPPSPEHLLGTDSVGRDVLTRLLHGGRVSLAVGLCAAVIAVTVGTIVGVVAGWAGGWVDTAITRIIDGFLVLPAVLVAIVLAGVLGPNIGMLIGVIAGLSWPSSARIARSVVIGLRGEEFMQAAQVLGSRTLFVMRRHLVPFVLPHVTVAATLLVSEAILLEAALSFLGVGVQPPTPSWGNMLTEAQSITVLSSMPWLWIPTGLTIALTVLAAMVIGDGLRDALDPRKAR</sequence>
<evidence type="ECO:0000256" key="3">
    <source>
        <dbReference type="ARBA" id="ARBA00022475"/>
    </source>
</evidence>
<keyword evidence="10" id="KW-1185">Reference proteome</keyword>
<evidence type="ECO:0000256" key="1">
    <source>
        <dbReference type="ARBA" id="ARBA00004651"/>
    </source>
</evidence>
<feature type="transmembrane region" description="Helical" evidence="7">
    <location>
        <begin position="35"/>
        <end position="57"/>
    </location>
</feature>
<feature type="transmembrane region" description="Helical" evidence="7">
    <location>
        <begin position="210"/>
        <end position="232"/>
    </location>
</feature>
<keyword evidence="6 7" id="KW-0472">Membrane</keyword>
<keyword evidence="2 7" id="KW-0813">Transport</keyword>
<proteinExistence type="inferred from homology"/>
<dbReference type="Proteomes" id="UP000678243">
    <property type="component" value="Unassembled WGS sequence"/>
</dbReference>
<dbReference type="Pfam" id="PF12911">
    <property type="entry name" value="OppC_N"/>
    <property type="match status" value="1"/>
</dbReference>
<evidence type="ECO:0000256" key="7">
    <source>
        <dbReference type="RuleBase" id="RU363032"/>
    </source>
</evidence>
<dbReference type="Pfam" id="PF00528">
    <property type="entry name" value="BPD_transp_1"/>
    <property type="match status" value="1"/>
</dbReference>
<comment type="caution">
    <text evidence="9">The sequence shown here is derived from an EMBL/GenBank/DDBJ whole genome shotgun (WGS) entry which is preliminary data.</text>
</comment>
<comment type="similarity">
    <text evidence="7">Belongs to the binding-protein-dependent transport system permease family.</text>
</comment>
<feature type="transmembrane region" description="Helical" evidence="7">
    <location>
        <begin position="136"/>
        <end position="156"/>
    </location>
</feature>
<evidence type="ECO:0000256" key="2">
    <source>
        <dbReference type="ARBA" id="ARBA00022448"/>
    </source>
</evidence>
<evidence type="ECO:0000313" key="10">
    <source>
        <dbReference type="Proteomes" id="UP000678243"/>
    </source>
</evidence>
<dbReference type="PANTHER" id="PTHR43386">
    <property type="entry name" value="OLIGOPEPTIDE TRANSPORT SYSTEM PERMEASE PROTEIN APPC"/>
    <property type="match status" value="1"/>
</dbReference>
<dbReference type="PANTHER" id="PTHR43386:SF1">
    <property type="entry name" value="D,D-DIPEPTIDE TRANSPORT SYSTEM PERMEASE PROTEIN DDPC-RELATED"/>
    <property type="match status" value="1"/>
</dbReference>
<dbReference type="InterPro" id="IPR050366">
    <property type="entry name" value="BP-dependent_transpt_permease"/>
</dbReference>
<evidence type="ECO:0000313" key="9">
    <source>
        <dbReference type="EMBL" id="MBS0024078.1"/>
    </source>
</evidence>
<dbReference type="Gene3D" id="1.10.3720.10">
    <property type="entry name" value="MetI-like"/>
    <property type="match status" value="1"/>
</dbReference>
<dbReference type="InterPro" id="IPR035906">
    <property type="entry name" value="MetI-like_sf"/>
</dbReference>
<dbReference type="PROSITE" id="PS50928">
    <property type="entry name" value="ABC_TM1"/>
    <property type="match status" value="1"/>
</dbReference>
<comment type="subcellular location">
    <subcellularLocation>
        <location evidence="1 7">Cell membrane</location>
        <topology evidence="1 7">Multi-pass membrane protein</topology>
    </subcellularLocation>
</comment>
<dbReference type="EMBL" id="JAGTUK010000002">
    <property type="protein sequence ID" value="MBS0024078.1"/>
    <property type="molecule type" value="Genomic_DNA"/>
</dbReference>
<dbReference type="InterPro" id="IPR025966">
    <property type="entry name" value="OppC_N"/>
</dbReference>
<keyword evidence="5 7" id="KW-1133">Transmembrane helix</keyword>
<name>A0ABS5IM89_9MICO</name>
<keyword evidence="3" id="KW-1003">Cell membrane</keyword>
<feature type="transmembrane region" description="Helical" evidence="7">
    <location>
        <begin position="99"/>
        <end position="124"/>
    </location>
</feature>
<protein>
    <submittedName>
        <fullName evidence="9">ABC transporter permease</fullName>
    </submittedName>
</protein>
<dbReference type="InterPro" id="IPR000515">
    <property type="entry name" value="MetI-like"/>
</dbReference>
<gene>
    <name evidence="9" type="ORF">KE274_08125</name>
</gene>
<dbReference type="CDD" id="cd06261">
    <property type="entry name" value="TM_PBP2"/>
    <property type="match status" value="1"/>
</dbReference>
<dbReference type="SUPFAM" id="SSF161098">
    <property type="entry name" value="MetI-like"/>
    <property type="match status" value="1"/>
</dbReference>
<evidence type="ECO:0000256" key="5">
    <source>
        <dbReference type="ARBA" id="ARBA00022989"/>
    </source>
</evidence>
<evidence type="ECO:0000256" key="4">
    <source>
        <dbReference type="ARBA" id="ARBA00022692"/>
    </source>
</evidence>
<keyword evidence="4 7" id="KW-0812">Transmembrane</keyword>
<reference evidence="9 10" key="1">
    <citation type="submission" date="2021-04" db="EMBL/GenBank/DDBJ databases">
        <title>Whole genome analysis of root endophytic bacterium Microbacterium paraoxydans ku-mp colonizing RP-bio226 rice variety.</title>
        <authorList>
            <person name="Ulaganathan K."/>
            <person name="Latha B."/>
        </authorList>
    </citation>
    <scope>NUCLEOTIDE SEQUENCE [LARGE SCALE GENOMIC DNA]</scope>
    <source>
        <strain evidence="10">ku-mp</strain>
    </source>
</reference>